<sequence length="269" mass="29785">MIKMIAIDLDGTLLNQEKKISQRNQEALAKARAQGVKIVLCTGRPLRAIRPYLDELNLKEPGDYSITFNGGLVQKNDTGEVMAKSVLSYDNVMELVKLARDLALPLDVVSDEVVYILPTAPNHLSIYSKLNPLLQFQQFSEAELTESLLYNKAVVAFEQTYLDQQLAKIPTEFKERYEIIKTRDVLLEFMPKGVTKAYGCQLLAQHLGITANEIMAIGDEENDLPMIEYAGTGVAMANAVTMVKDAADVITASNDADGVAQVIEKYVLQ</sequence>
<dbReference type="InterPro" id="IPR006379">
    <property type="entry name" value="HAD-SF_hydro_IIB"/>
</dbReference>
<dbReference type="InterPro" id="IPR036412">
    <property type="entry name" value="HAD-like_sf"/>
</dbReference>
<dbReference type="Proteomes" id="UP000502998">
    <property type="component" value="Chromosome"/>
</dbReference>
<evidence type="ECO:0000313" key="2">
    <source>
        <dbReference type="Proteomes" id="UP000502998"/>
    </source>
</evidence>
<dbReference type="SFLD" id="SFLDG01140">
    <property type="entry name" value="C2.B:_Phosphomannomutase_and_P"/>
    <property type="match status" value="1"/>
</dbReference>
<dbReference type="AlphaFoldDB" id="A0A679IEF5"/>
<evidence type="ECO:0000313" key="1">
    <source>
        <dbReference type="EMBL" id="BCA86739.1"/>
    </source>
</evidence>
<dbReference type="NCBIfam" id="TIGR00099">
    <property type="entry name" value="Cof-subfamily"/>
    <property type="match status" value="1"/>
</dbReference>
<organism evidence="1 2">
    <name type="scientific">Enterococcus saigonensis</name>
    <dbReference type="NCBI Taxonomy" id="1805431"/>
    <lineage>
        <taxon>Bacteria</taxon>
        <taxon>Bacillati</taxon>
        <taxon>Bacillota</taxon>
        <taxon>Bacilli</taxon>
        <taxon>Lactobacillales</taxon>
        <taxon>Enterococcaceae</taxon>
        <taxon>Enterococcus</taxon>
    </lineage>
</organism>
<dbReference type="SFLD" id="SFLDG01144">
    <property type="entry name" value="C2.B.4:_PGP_Like"/>
    <property type="match status" value="1"/>
</dbReference>
<dbReference type="InterPro" id="IPR000150">
    <property type="entry name" value="Cof"/>
</dbReference>
<dbReference type="PANTHER" id="PTHR10000:SF8">
    <property type="entry name" value="HAD SUPERFAMILY HYDROLASE-LIKE, TYPE 3"/>
    <property type="match status" value="1"/>
</dbReference>
<dbReference type="KEGG" id="esg:EsVE80_22620"/>
<reference evidence="1 2" key="1">
    <citation type="submission" date="2020-02" db="EMBL/GenBank/DDBJ databases">
        <title>Characterization of vanA genotype vancomycin-resistant Enterococcus saigonensis VE80.</title>
        <authorList>
            <person name="Harada T."/>
            <person name="Motooka D."/>
            <person name="Nakamura S."/>
            <person name="Yamamoto Y."/>
            <person name="Kawahara R."/>
            <person name="Kawatsu K."/>
        </authorList>
    </citation>
    <scope>NUCLEOTIDE SEQUENCE [LARGE SCALE GENOMIC DNA]</scope>
    <source>
        <strain evidence="1 2">VE80</strain>
    </source>
</reference>
<dbReference type="Gene3D" id="3.30.1240.10">
    <property type="match status" value="1"/>
</dbReference>
<dbReference type="CDD" id="cd07516">
    <property type="entry name" value="HAD_Pase"/>
    <property type="match status" value="1"/>
</dbReference>
<accession>A0A679IEF5</accession>
<gene>
    <name evidence="1" type="ORF">EsVE80_22620</name>
</gene>
<dbReference type="Pfam" id="PF08282">
    <property type="entry name" value="Hydrolase_3"/>
    <property type="match status" value="1"/>
</dbReference>
<dbReference type="SUPFAM" id="SSF56784">
    <property type="entry name" value="HAD-like"/>
    <property type="match status" value="1"/>
</dbReference>
<dbReference type="Gene3D" id="3.40.50.1000">
    <property type="entry name" value="HAD superfamily/HAD-like"/>
    <property type="match status" value="1"/>
</dbReference>
<dbReference type="RefSeq" id="WP_173103845.1">
    <property type="nucleotide sequence ID" value="NZ_AP022822.1"/>
</dbReference>
<protein>
    <submittedName>
        <fullName evidence="1">Haloacid dehalogenase</fullName>
    </submittedName>
</protein>
<keyword evidence="2" id="KW-1185">Reference proteome</keyword>
<dbReference type="PANTHER" id="PTHR10000">
    <property type="entry name" value="PHOSPHOSERINE PHOSPHATASE"/>
    <property type="match status" value="1"/>
</dbReference>
<dbReference type="EMBL" id="AP022822">
    <property type="protein sequence ID" value="BCA86739.1"/>
    <property type="molecule type" value="Genomic_DNA"/>
</dbReference>
<dbReference type="InterPro" id="IPR023214">
    <property type="entry name" value="HAD_sf"/>
</dbReference>
<dbReference type="GO" id="GO:0000287">
    <property type="term" value="F:magnesium ion binding"/>
    <property type="evidence" value="ECO:0007669"/>
    <property type="project" value="TreeGrafter"/>
</dbReference>
<dbReference type="GO" id="GO:0016791">
    <property type="term" value="F:phosphatase activity"/>
    <property type="evidence" value="ECO:0007669"/>
    <property type="project" value="UniProtKB-ARBA"/>
</dbReference>
<name>A0A679IEF5_9ENTE</name>
<proteinExistence type="predicted"/>
<dbReference type="SFLD" id="SFLDS00003">
    <property type="entry name" value="Haloacid_Dehalogenase"/>
    <property type="match status" value="1"/>
</dbReference>
<dbReference type="GO" id="GO:0005829">
    <property type="term" value="C:cytosol"/>
    <property type="evidence" value="ECO:0007669"/>
    <property type="project" value="TreeGrafter"/>
</dbReference>
<dbReference type="NCBIfam" id="TIGR01484">
    <property type="entry name" value="HAD-SF-IIB"/>
    <property type="match status" value="1"/>
</dbReference>